<dbReference type="OMA" id="QFVICAR"/>
<accession>L1JQK1</accession>
<dbReference type="STRING" id="905079.L1JQK1"/>
<reference evidence="3" key="2">
    <citation type="submission" date="2012-11" db="EMBL/GenBank/DDBJ databases">
        <authorList>
            <person name="Kuo A."/>
            <person name="Curtis B.A."/>
            <person name="Tanifuji G."/>
            <person name="Burki F."/>
            <person name="Gruber A."/>
            <person name="Irimia M."/>
            <person name="Maruyama S."/>
            <person name="Arias M.C."/>
            <person name="Ball S.G."/>
            <person name="Gile G.H."/>
            <person name="Hirakawa Y."/>
            <person name="Hopkins J.F."/>
            <person name="Rensing S.A."/>
            <person name="Schmutz J."/>
            <person name="Symeonidi A."/>
            <person name="Elias M."/>
            <person name="Eveleigh R.J."/>
            <person name="Herman E.K."/>
            <person name="Klute M.J."/>
            <person name="Nakayama T."/>
            <person name="Obornik M."/>
            <person name="Reyes-Prieto A."/>
            <person name="Armbrust E.V."/>
            <person name="Aves S.J."/>
            <person name="Beiko R.G."/>
            <person name="Coutinho P."/>
            <person name="Dacks J.B."/>
            <person name="Durnford D.G."/>
            <person name="Fast N.M."/>
            <person name="Green B.R."/>
            <person name="Grisdale C."/>
            <person name="Hempe F."/>
            <person name="Henrissat B."/>
            <person name="Hoppner M.P."/>
            <person name="Ishida K.-I."/>
            <person name="Kim E."/>
            <person name="Koreny L."/>
            <person name="Kroth P.G."/>
            <person name="Liu Y."/>
            <person name="Malik S.-B."/>
            <person name="Maier U.G."/>
            <person name="McRose D."/>
            <person name="Mock T."/>
            <person name="Neilson J.A."/>
            <person name="Onodera N.T."/>
            <person name="Poole A.M."/>
            <person name="Pritham E.J."/>
            <person name="Richards T.A."/>
            <person name="Rocap G."/>
            <person name="Roy S.W."/>
            <person name="Sarai C."/>
            <person name="Schaack S."/>
            <person name="Shirato S."/>
            <person name="Slamovits C.H."/>
            <person name="Spencer D.F."/>
            <person name="Suzuki S."/>
            <person name="Worden A.Z."/>
            <person name="Zauner S."/>
            <person name="Barry K."/>
            <person name="Bell C."/>
            <person name="Bharti A.K."/>
            <person name="Crow J.A."/>
            <person name="Grimwood J."/>
            <person name="Kramer R."/>
            <person name="Lindquist E."/>
            <person name="Lucas S."/>
            <person name="Salamov A."/>
            <person name="McFadden G.I."/>
            <person name="Lane C.E."/>
            <person name="Keeling P.J."/>
            <person name="Gray M.W."/>
            <person name="Grigoriev I.V."/>
            <person name="Archibald J.M."/>
        </authorList>
    </citation>
    <scope>NUCLEOTIDE SEQUENCE</scope>
    <source>
        <strain evidence="3">CCMP2712</strain>
    </source>
</reference>
<dbReference type="InterPro" id="IPR040442">
    <property type="entry name" value="Pyrv_kinase-like_dom_sf"/>
</dbReference>
<name>L1JQK1_GUITC</name>
<reference evidence="1 3" key="1">
    <citation type="journal article" date="2012" name="Nature">
        <title>Algal genomes reveal evolutionary mosaicism and the fate of nucleomorphs.</title>
        <authorList>
            <consortium name="DOE Joint Genome Institute"/>
            <person name="Curtis B.A."/>
            <person name="Tanifuji G."/>
            <person name="Burki F."/>
            <person name="Gruber A."/>
            <person name="Irimia M."/>
            <person name="Maruyama S."/>
            <person name="Arias M.C."/>
            <person name="Ball S.G."/>
            <person name="Gile G.H."/>
            <person name="Hirakawa Y."/>
            <person name="Hopkins J.F."/>
            <person name="Kuo A."/>
            <person name="Rensing S.A."/>
            <person name="Schmutz J."/>
            <person name="Symeonidi A."/>
            <person name="Elias M."/>
            <person name="Eveleigh R.J."/>
            <person name="Herman E.K."/>
            <person name="Klute M.J."/>
            <person name="Nakayama T."/>
            <person name="Obornik M."/>
            <person name="Reyes-Prieto A."/>
            <person name="Armbrust E.V."/>
            <person name="Aves S.J."/>
            <person name="Beiko R.G."/>
            <person name="Coutinho P."/>
            <person name="Dacks J.B."/>
            <person name="Durnford D.G."/>
            <person name="Fast N.M."/>
            <person name="Green B.R."/>
            <person name="Grisdale C.J."/>
            <person name="Hempel F."/>
            <person name="Henrissat B."/>
            <person name="Hoppner M.P."/>
            <person name="Ishida K."/>
            <person name="Kim E."/>
            <person name="Koreny L."/>
            <person name="Kroth P.G."/>
            <person name="Liu Y."/>
            <person name="Malik S.B."/>
            <person name="Maier U.G."/>
            <person name="McRose D."/>
            <person name="Mock T."/>
            <person name="Neilson J.A."/>
            <person name="Onodera N.T."/>
            <person name="Poole A.M."/>
            <person name="Pritham E.J."/>
            <person name="Richards T.A."/>
            <person name="Rocap G."/>
            <person name="Roy S.W."/>
            <person name="Sarai C."/>
            <person name="Schaack S."/>
            <person name="Shirato S."/>
            <person name="Slamovits C.H."/>
            <person name="Spencer D.F."/>
            <person name="Suzuki S."/>
            <person name="Worden A.Z."/>
            <person name="Zauner S."/>
            <person name="Barry K."/>
            <person name="Bell C."/>
            <person name="Bharti A.K."/>
            <person name="Crow J.A."/>
            <person name="Grimwood J."/>
            <person name="Kramer R."/>
            <person name="Lindquist E."/>
            <person name="Lucas S."/>
            <person name="Salamov A."/>
            <person name="McFadden G.I."/>
            <person name="Lane C.E."/>
            <person name="Keeling P.J."/>
            <person name="Gray M.W."/>
            <person name="Grigoriev I.V."/>
            <person name="Archibald J.M."/>
        </authorList>
    </citation>
    <scope>NUCLEOTIDE SEQUENCE</scope>
    <source>
        <strain evidence="1 3">CCMP2712</strain>
    </source>
</reference>
<dbReference type="Proteomes" id="UP000011087">
    <property type="component" value="Unassembled WGS sequence"/>
</dbReference>
<protein>
    <recommendedName>
        <fullName evidence="4">Carboxyvinyl-carboxyphosphonate phosphorylmutase</fullName>
    </recommendedName>
</protein>
<dbReference type="KEGG" id="gtt:GUITHDRAFT_67257"/>
<dbReference type="OrthoDB" id="1923844at2759"/>
<evidence type="ECO:0000313" key="1">
    <source>
        <dbReference type="EMBL" id="EKX50358.1"/>
    </source>
</evidence>
<dbReference type="SUPFAM" id="SSF51621">
    <property type="entry name" value="Phosphoenolpyruvate/pyruvate domain"/>
    <property type="match status" value="1"/>
</dbReference>
<sequence>MLTCRLPARPRASSHVLVCKAEESAPNKLRKLLKQPGILVMPCCFDGLSAKLVQRAGFDLTFMSGFATSAAKLGLPDTGYMSYGEMVDAGRDICSAVSIPVIGDGDTGYGNAMNVKRTVRGYAQAGFASVMIEDQVAPKRCGHTRGKQVVSREEAIQRVQAAVDARDEGADILILARTDARGCISMDEALERVRLYEKVGADIVFLEAPQSIEEMKMHCEAAPNTPKLANMLEGGKTPVLPPKELEKMGYKIAAYPLTLVSTAVKAMNKALESLKEGRPVDDILDFAELRDIVGFNDYYAEEERYKL</sequence>
<dbReference type="InterPro" id="IPR015813">
    <property type="entry name" value="Pyrv/PenolPyrv_kinase-like_dom"/>
</dbReference>
<reference evidence="2" key="3">
    <citation type="submission" date="2016-03" db="UniProtKB">
        <authorList>
            <consortium name="EnsemblProtists"/>
        </authorList>
    </citation>
    <scope>IDENTIFICATION</scope>
</reference>
<dbReference type="eggNOG" id="KOG1260">
    <property type="taxonomic scope" value="Eukaryota"/>
</dbReference>
<evidence type="ECO:0000313" key="3">
    <source>
        <dbReference type="Proteomes" id="UP000011087"/>
    </source>
</evidence>
<organism evidence="1">
    <name type="scientific">Guillardia theta (strain CCMP2712)</name>
    <name type="common">Cryptophyte</name>
    <dbReference type="NCBI Taxonomy" id="905079"/>
    <lineage>
        <taxon>Eukaryota</taxon>
        <taxon>Cryptophyceae</taxon>
        <taxon>Pyrenomonadales</taxon>
        <taxon>Geminigeraceae</taxon>
        <taxon>Guillardia</taxon>
    </lineage>
</organism>
<dbReference type="PANTHER" id="PTHR42905:SF2">
    <property type="entry name" value="PHOSPHOENOLPYRUVATE CARBOXYLASE FAMILY PROTEIN"/>
    <property type="match status" value="1"/>
</dbReference>
<dbReference type="EnsemblProtists" id="EKX50358">
    <property type="protein sequence ID" value="EKX50358"/>
    <property type="gene ID" value="GUITHDRAFT_67257"/>
</dbReference>
<gene>
    <name evidence="1" type="ORF">GUITHDRAFT_67257</name>
</gene>
<dbReference type="Gene3D" id="3.20.20.60">
    <property type="entry name" value="Phosphoenolpyruvate-binding domains"/>
    <property type="match status" value="1"/>
</dbReference>
<dbReference type="HOGENOM" id="CLU_027389_3_1_1"/>
<evidence type="ECO:0000313" key="2">
    <source>
        <dbReference type="EnsemblProtists" id="EKX50358"/>
    </source>
</evidence>
<evidence type="ECO:0008006" key="4">
    <source>
        <dbReference type="Google" id="ProtNLM"/>
    </source>
</evidence>
<dbReference type="Pfam" id="PF13714">
    <property type="entry name" value="PEP_mutase"/>
    <property type="match status" value="1"/>
</dbReference>
<dbReference type="CDD" id="cd00377">
    <property type="entry name" value="ICL_PEPM"/>
    <property type="match status" value="1"/>
</dbReference>
<dbReference type="PANTHER" id="PTHR42905">
    <property type="entry name" value="PHOSPHOENOLPYRUVATE CARBOXYLASE"/>
    <property type="match status" value="1"/>
</dbReference>
<dbReference type="InterPro" id="IPR039556">
    <property type="entry name" value="ICL/PEPM"/>
</dbReference>
<dbReference type="GO" id="GO:0003824">
    <property type="term" value="F:catalytic activity"/>
    <property type="evidence" value="ECO:0007669"/>
    <property type="project" value="InterPro"/>
</dbReference>
<dbReference type="GeneID" id="17306919"/>
<dbReference type="AlphaFoldDB" id="L1JQK1"/>
<dbReference type="EMBL" id="JH992979">
    <property type="protein sequence ID" value="EKX50358.1"/>
    <property type="molecule type" value="Genomic_DNA"/>
</dbReference>
<dbReference type="RefSeq" id="XP_005837338.1">
    <property type="nucleotide sequence ID" value="XM_005837281.1"/>
</dbReference>
<proteinExistence type="predicted"/>
<keyword evidence="3" id="KW-1185">Reference proteome</keyword>
<dbReference type="PaxDb" id="55529-EKX50358"/>